<evidence type="ECO:0000259" key="6">
    <source>
        <dbReference type="PROSITE" id="PS51123"/>
    </source>
</evidence>
<dbReference type="PROSITE" id="PS51123">
    <property type="entry name" value="OMPA_2"/>
    <property type="match status" value="2"/>
</dbReference>
<dbReference type="SUPFAM" id="SSF82171">
    <property type="entry name" value="DPP6 N-terminal domain-like"/>
    <property type="match status" value="1"/>
</dbReference>
<dbReference type="InterPro" id="IPR036737">
    <property type="entry name" value="OmpA-like_sf"/>
</dbReference>
<dbReference type="Pfam" id="PF00691">
    <property type="entry name" value="OmpA"/>
    <property type="match status" value="2"/>
</dbReference>
<dbReference type="InterPro" id="IPR006665">
    <property type="entry name" value="OmpA-like"/>
</dbReference>
<keyword evidence="5" id="KW-0732">Signal</keyword>
<feature type="domain" description="OmpA-like" evidence="6">
    <location>
        <begin position="671"/>
        <end position="788"/>
    </location>
</feature>
<dbReference type="InterPro" id="IPR011042">
    <property type="entry name" value="6-blade_b-propeller_TolB-like"/>
</dbReference>
<dbReference type="InterPro" id="IPR011990">
    <property type="entry name" value="TPR-like_helical_dom_sf"/>
</dbReference>
<evidence type="ECO:0000256" key="2">
    <source>
        <dbReference type="ARBA" id="ARBA00023136"/>
    </source>
</evidence>
<evidence type="ECO:0000256" key="3">
    <source>
        <dbReference type="ARBA" id="ARBA00023237"/>
    </source>
</evidence>
<evidence type="ECO:0000313" key="7">
    <source>
        <dbReference type="EMBL" id="QWG05895.1"/>
    </source>
</evidence>
<dbReference type="InterPro" id="IPR006664">
    <property type="entry name" value="OMP_bac"/>
</dbReference>
<dbReference type="PANTHER" id="PTHR30329">
    <property type="entry name" value="STATOR ELEMENT OF FLAGELLAR MOTOR COMPLEX"/>
    <property type="match status" value="1"/>
</dbReference>
<dbReference type="PRINTS" id="PR01021">
    <property type="entry name" value="OMPADOMAIN"/>
</dbReference>
<dbReference type="RefSeq" id="WP_144073324.1">
    <property type="nucleotide sequence ID" value="NZ_CP076128.1"/>
</dbReference>
<dbReference type="PROSITE" id="PS01068">
    <property type="entry name" value="OMPA_1"/>
    <property type="match status" value="1"/>
</dbReference>
<dbReference type="Gene3D" id="3.30.1330.60">
    <property type="entry name" value="OmpA-like domain"/>
    <property type="match status" value="2"/>
</dbReference>
<dbReference type="PANTHER" id="PTHR30329:SF21">
    <property type="entry name" value="LIPOPROTEIN YIAD-RELATED"/>
    <property type="match status" value="1"/>
</dbReference>
<name>A0ABX8GQP8_9BACT</name>
<evidence type="ECO:0000256" key="1">
    <source>
        <dbReference type="ARBA" id="ARBA00004442"/>
    </source>
</evidence>
<accession>A0ABX8GQP8</accession>
<dbReference type="Pfam" id="PF07676">
    <property type="entry name" value="PD40"/>
    <property type="match status" value="3"/>
</dbReference>
<dbReference type="InterPro" id="IPR011659">
    <property type="entry name" value="WD40"/>
</dbReference>
<dbReference type="Gene3D" id="1.25.40.10">
    <property type="entry name" value="Tetratricopeptide repeat domain"/>
    <property type="match status" value="1"/>
</dbReference>
<comment type="subcellular location">
    <subcellularLocation>
        <location evidence="1">Cell outer membrane</location>
    </subcellularLocation>
</comment>
<feature type="signal peptide" evidence="5">
    <location>
        <begin position="1"/>
        <end position="22"/>
    </location>
</feature>
<feature type="chain" id="PRO_5046130673" evidence="5">
    <location>
        <begin position="23"/>
        <end position="791"/>
    </location>
</feature>
<keyword evidence="8" id="KW-1185">Reference proteome</keyword>
<organism evidence="7 8">
    <name type="scientific">Flammeovirga kamogawensis</name>
    <dbReference type="NCBI Taxonomy" id="373891"/>
    <lineage>
        <taxon>Bacteria</taxon>
        <taxon>Pseudomonadati</taxon>
        <taxon>Bacteroidota</taxon>
        <taxon>Cytophagia</taxon>
        <taxon>Cytophagales</taxon>
        <taxon>Flammeovirgaceae</taxon>
        <taxon>Flammeovirga</taxon>
    </lineage>
</organism>
<sequence>MRYFQTQVLLLFILLFSLAASAQKVKHSSTFKKHIKYAEEYMDFEEYHNAVELLLKVEEEGNSDQEWNYLVGISYLFSSNLNKSKSLKYLQKVVDKEEYPDIQYYLAKALQYNHKFSEAKEIYESFLTYNQYLDDDEIEDITFLKSQCETSIELMNDSLEMLIINLGPNINTEYPEIAPVLSADERTLVFTSRRSDSHGGEIDPVSGMYYEDIYISRRDDNGNWEKAEPIGKTINTSGHDAAVGLSPSGNTLFLYKSDNKASSKLLAGNIYMSEWNGVNWSKPSALPKGINSDNWETHATLTADGKSLYFTSNRSGKDAFGETDIYVAHKDEFGAWGEPTNLGENINTKFPEESPFVHPNGKVLYFSSKGHKGMGGYDIFYSEWDEYKKEWSKAKNIGYPINTADDDIFYSISADGERGFFSSIRDDSEGGQDIYMAIIPSQTINVIALNGEIRDDESDNLIEATVEVINNETGEVVHHEVAKGGKYLMYLEPNHDYGFRVSHNGYLFHSKNINIEDQTDYIELVENIKLQKTADQKREELKNIFFSSYSDLENKSSYELKALANYVNQLDEFIVDISVHSARGAEKDSVVNLNVTQARAEAIVKSLTQLGISIDKISAKGYGWQHPVASNETKTGRMKNERIEYVVRTPEELVVFEEVVEEVPLPVIVPELGEVMDIKGIITFAVSSNSITPESFYVIDQVVNVMDKYPNLVIEVGGHTDNTGTSSFNYILGEKRARIIVQQLVILGIEKNRLKYKSYGFDSPIADNNTEEGRMKNRRISFTPLEFLNEQ</sequence>
<dbReference type="SUPFAM" id="SSF103088">
    <property type="entry name" value="OmpA-like"/>
    <property type="match status" value="2"/>
</dbReference>
<dbReference type="InterPro" id="IPR050330">
    <property type="entry name" value="Bact_OuterMem_StrucFunc"/>
</dbReference>
<dbReference type="InterPro" id="IPR006690">
    <property type="entry name" value="OMPA-like_CS"/>
</dbReference>
<evidence type="ECO:0000313" key="8">
    <source>
        <dbReference type="Proteomes" id="UP000682802"/>
    </source>
</evidence>
<dbReference type="Proteomes" id="UP000682802">
    <property type="component" value="Chromosome 1"/>
</dbReference>
<gene>
    <name evidence="7" type="ORF">KM029_10975</name>
</gene>
<dbReference type="Gene3D" id="2.120.10.30">
    <property type="entry name" value="TolB, C-terminal domain"/>
    <property type="match status" value="1"/>
</dbReference>
<dbReference type="CDD" id="cd07185">
    <property type="entry name" value="OmpA_C-like"/>
    <property type="match status" value="2"/>
</dbReference>
<evidence type="ECO:0000256" key="4">
    <source>
        <dbReference type="PROSITE-ProRule" id="PRU00473"/>
    </source>
</evidence>
<evidence type="ECO:0000256" key="5">
    <source>
        <dbReference type="SAM" id="SignalP"/>
    </source>
</evidence>
<dbReference type="EMBL" id="CP076128">
    <property type="protein sequence ID" value="QWG05895.1"/>
    <property type="molecule type" value="Genomic_DNA"/>
</dbReference>
<keyword evidence="2 4" id="KW-0472">Membrane</keyword>
<proteinExistence type="predicted"/>
<dbReference type="SUPFAM" id="SSF81901">
    <property type="entry name" value="HCP-like"/>
    <property type="match status" value="1"/>
</dbReference>
<feature type="domain" description="OmpA-like" evidence="6">
    <location>
        <begin position="533"/>
        <end position="651"/>
    </location>
</feature>
<keyword evidence="3" id="KW-0998">Cell outer membrane</keyword>
<protein>
    <submittedName>
        <fullName evidence="7">OmpA family protein</fullName>
    </submittedName>
</protein>
<reference evidence="7 8" key="1">
    <citation type="submission" date="2021-05" db="EMBL/GenBank/DDBJ databases">
        <title>Comparative genomic studies on the polysaccharide-degrading batcterial strains of the Flammeovirga genus.</title>
        <authorList>
            <person name="Zewei F."/>
            <person name="Zheng Z."/>
            <person name="Yu L."/>
            <person name="Ruyue G."/>
            <person name="Yanhong M."/>
            <person name="Yuanyuan C."/>
            <person name="Jingyan G."/>
            <person name="Wenjun H."/>
        </authorList>
    </citation>
    <scope>NUCLEOTIDE SEQUENCE [LARGE SCALE GENOMIC DNA]</scope>
    <source>
        <strain evidence="7 8">YS10</strain>
    </source>
</reference>